<sequence length="341" mass="38228">MNKVTIYDISKKLNISAATVSRALNNNPKISLKTRELVMKTAAEMNYEQNTLALALKSGKSNTVGILVPYMDRSFFSSVIRGIEEELYPHGYHVIICQTRDDAKSEVQNINTLLNAQVDGIFMSVSKTTKDTLHIDRVLQKGIPLIFFDRKKNLPGVSSVTIDDFNGAYMSVEHLIRQGCKRIAHFMGNINLEIYKDRYNGYLKALTDYNLPYSKDYIVQTNSKVESGTAAVKKLMKLPEPPDAIFSSSDFTALGAVQELKKTGIRVPEDICISGFSNESFTQYTEPTMTTVDQTPIKMGKMSARVFLEQIDEEISVAIEKKVVLSPQLIIRDSSNRTGRE</sequence>
<dbReference type="AlphaFoldDB" id="A0A3N0F5J4"/>
<evidence type="ECO:0000256" key="2">
    <source>
        <dbReference type="ARBA" id="ARBA00023125"/>
    </source>
</evidence>
<evidence type="ECO:0000313" key="6">
    <source>
        <dbReference type="Proteomes" id="UP000267469"/>
    </source>
</evidence>
<keyword evidence="3" id="KW-0804">Transcription</keyword>
<keyword evidence="2" id="KW-0238">DNA-binding</keyword>
<reference evidence="5 6" key="1">
    <citation type="submission" date="2018-10" db="EMBL/GenBank/DDBJ databases">
        <title>Sinomicrobium pectinilyticum sp. nov., a pectinase-producing bacterium isolated from alkaline and saline soil, and emended description of the genus Sinomicrobium.</title>
        <authorList>
            <person name="Cheng B."/>
            <person name="Li C."/>
            <person name="Lai Q."/>
            <person name="Du M."/>
            <person name="Shao Z."/>
            <person name="Xu P."/>
            <person name="Yang C."/>
        </authorList>
    </citation>
    <scope>NUCLEOTIDE SEQUENCE [LARGE SCALE GENOMIC DNA]</scope>
    <source>
        <strain evidence="5 6">5DNS001</strain>
    </source>
</reference>
<dbReference type="Gene3D" id="3.40.50.2300">
    <property type="match status" value="2"/>
</dbReference>
<evidence type="ECO:0000256" key="3">
    <source>
        <dbReference type="ARBA" id="ARBA00023163"/>
    </source>
</evidence>
<dbReference type="InterPro" id="IPR000843">
    <property type="entry name" value="HTH_LacI"/>
</dbReference>
<evidence type="ECO:0000259" key="4">
    <source>
        <dbReference type="PROSITE" id="PS50932"/>
    </source>
</evidence>
<gene>
    <name evidence="5" type="ORF">ED312_01265</name>
</gene>
<feature type="domain" description="HTH lacI-type" evidence="4">
    <location>
        <begin position="4"/>
        <end position="58"/>
    </location>
</feature>
<evidence type="ECO:0000313" key="5">
    <source>
        <dbReference type="EMBL" id="RNL95252.1"/>
    </source>
</evidence>
<proteinExistence type="predicted"/>
<dbReference type="InterPro" id="IPR010982">
    <property type="entry name" value="Lambda_DNA-bd_dom_sf"/>
</dbReference>
<dbReference type="RefSeq" id="WP_123214164.1">
    <property type="nucleotide sequence ID" value="NZ_RJTM01000002.1"/>
</dbReference>
<dbReference type="GO" id="GO:0000976">
    <property type="term" value="F:transcription cis-regulatory region binding"/>
    <property type="evidence" value="ECO:0007669"/>
    <property type="project" value="TreeGrafter"/>
</dbReference>
<dbReference type="PANTHER" id="PTHR30146">
    <property type="entry name" value="LACI-RELATED TRANSCRIPTIONAL REPRESSOR"/>
    <property type="match status" value="1"/>
</dbReference>
<dbReference type="CDD" id="cd06267">
    <property type="entry name" value="PBP1_LacI_sugar_binding-like"/>
    <property type="match status" value="1"/>
</dbReference>
<evidence type="ECO:0000256" key="1">
    <source>
        <dbReference type="ARBA" id="ARBA00023015"/>
    </source>
</evidence>
<keyword evidence="6" id="KW-1185">Reference proteome</keyword>
<dbReference type="CDD" id="cd01392">
    <property type="entry name" value="HTH_LacI"/>
    <property type="match status" value="1"/>
</dbReference>
<dbReference type="PANTHER" id="PTHR30146:SF109">
    <property type="entry name" value="HTH-TYPE TRANSCRIPTIONAL REGULATOR GALS"/>
    <property type="match status" value="1"/>
</dbReference>
<dbReference type="GO" id="GO:0003700">
    <property type="term" value="F:DNA-binding transcription factor activity"/>
    <property type="evidence" value="ECO:0007669"/>
    <property type="project" value="TreeGrafter"/>
</dbReference>
<dbReference type="SMART" id="SM00354">
    <property type="entry name" value="HTH_LACI"/>
    <property type="match status" value="1"/>
</dbReference>
<dbReference type="EMBL" id="RJTM01000002">
    <property type="protein sequence ID" value="RNL95252.1"/>
    <property type="molecule type" value="Genomic_DNA"/>
</dbReference>
<organism evidence="5 6">
    <name type="scientific">Sinomicrobium pectinilyticum</name>
    <dbReference type="NCBI Taxonomy" id="1084421"/>
    <lineage>
        <taxon>Bacteria</taxon>
        <taxon>Pseudomonadati</taxon>
        <taxon>Bacteroidota</taxon>
        <taxon>Flavobacteriia</taxon>
        <taxon>Flavobacteriales</taxon>
        <taxon>Flavobacteriaceae</taxon>
        <taxon>Sinomicrobium</taxon>
    </lineage>
</organism>
<accession>A0A3N0F5J4</accession>
<dbReference type="SUPFAM" id="SSF53822">
    <property type="entry name" value="Periplasmic binding protein-like I"/>
    <property type="match status" value="1"/>
</dbReference>
<dbReference type="PROSITE" id="PS50932">
    <property type="entry name" value="HTH_LACI_2"/>
    <property type="match status" value="1"/>
</dbReference>
<dbReference type="Gene3D" id="1.10.260.40">
    <property type="entry name" value="lambda repressor-like DNA-binding domains"/>
    <property type="match status" value="1"/>
</dbReference>
<dbReference type="OrthoDB" id="9768806at2"/>
<dbReference type="Pfam" id="PF00532">
    <property type="entry name" value="Peripla_BP_1"/>
    <property type="match status" value="1"/>
</dbReference>
<comment type="caution">
    <text evidence="5">The sequence shown here is derived from an EMBL/GenBank/DDBJ whole genome shotgun (WGS) entry which is preliminary data.</text>
</comment>
<protein>
    <submittedName>
        <fullName evidence="5">LacI family transcriptional regulator</fullName>
    </submittedName>
</protein>
<name>A0A3N0F5J4_SINP1</name>
<dbReference type="Proteomes" id="UP000267469">
    <property type="component" value="Unassembled WGS sequence"/>
</dbReference>
<dbReference type="InterPro" id="IPR001761">
    <property type="entry name" value="Peripla_BP/Lac1_sug-bd_dom"/>
</dbReference>
<dbReference type="Pfam" id="PF00356">
    <property type="entry name" value="LacI"/>
    <property type="match status" value="1"/>
</dbReference>
<dbReference type="SUPFAM" id="SSF47413">
    <property type="entry name" value="lambda repressor-like DNA-binding domains"/>
    <property type="match status" value="1"/>
</dbReference>
<keyword evidence="1" id="KW-0805">Transcription regulation</keyword>
<dbReference type="InterPro" id="IPR028082">
    <property type="entry name" value="Peripla_BP_I"/>
</dbReference>